<sequence length="54" mass="6089">MTQVSIVQLKYKALKLPEPVKSLILSKPDTMDSTELISKLGTWDKLLAMEVTQK</sequence>
<proteinExistence type="predicted"/>
<dbReference type="EMBL" id="CP004145">
    <property type="protein sequence ID" value="AGO61378.1"/>
    <property type="molecule type" value="Genomic_DNA"/>
</dbReference>
<evidence type="ECO:0000313" key="1">
    <source>
        <dbReference type="EMBL" id="AGO61378.1"/>
    </source>
</evidence>
<dbReference type="AlphaFoldDB" id="S0AQ46"/>
<dbReference type="HOGENOM" id="CLU_3038886_0_0_2"/>
<reference evidence="1 2" key="1">
    <citation type="journal article" date="2007" name="Proc. Natl. Acad. Sci. U.S.A.">
        <title>Genome dynamics in a natural archaeal population.</title>
        <authorList>
            <person name="Allen E.E."/>
            <person name="Tyson G.W."/>
            <person name="Whitaker R.J."/>
            <person name="Detter J.C."/>
            <person name="Richardson P.M."/>
            <person name="Banfield J.F."/>
        </authorList>
    </citation>
    <scope>NUCLEOTIDE SEQUENCE [LARGE SCALE GENOMIC DNA]</scope>
    <source>
        <strain evidence="2">fer1</strain>
    </source>
</reference>
<evidence type="ECO:0000313" key="2">
    <source>
        <dbReference type="Proteomes" id="UP000014660"/>
    </source>
</evidence>
<gene>
    <name evidence="1" type="ORF">FACI_IFERC00001G1398</name>
</gene>
<organism evidence="1 2">
    <name type="scientific">Ferroplasma acidarmanus Fer1</name>
    <dbReference type="NCBI Taxonomy" id="333146"/>
    <lineage>
        <taxon>Archaea</taxon>
        <taxon>Methanobacteriati</taxon>
        <taxon>Thermoplasmatota</taxon>
        <taxon>Thermoplasmata</taxon>
        <taxon>Thermoplasmatales</taxon>
        <taxon>Ferroplasmaceae</taxon>
        <taxon>Ferroplasma</taxon>
    </lineage>
</organism>
<protein>
    <submittedName>
        <fullName evidence="1">Uncharacterized protein</fullName>
    </submittedName>
</protein>
<dbReference type="KEGG" id="fac:FACI_IFERC01G1398"/>
<accession>S0AQ46</accession>
<keyword evidence="2" id="KW-1185">Reference proteome</keyword>
<dbReference type="Proteomes" id="UP000014660">
    <property type="component" value="Chromosome"/>
</dbReference>
<name>S0AQ46_FERAC</name>